<keyword evidence="2" id="KW-1185">Reference proteome</keyword>
<dbReference type="AlphaFoldDB" id="S6AE86"/>
<proteinExistence type="predicted"/>
<evidence type="ECO:0000313" key="2">
    <source>
        <dbReference type="Proteomes" id="UP000015559"/>
    </source>
</evidence>
<gene>
    <name evidence="1" type="ORF">SCD_n00207</name>
</gene>
<dbReference type="STRING" id="1163617.SCD_n00207"/>
<evidence type="ECO:0000313" key="1">
    <source>
        <dbReference type="EMBL" id="BAN34056.1"/>
    </source>
</evidence>
<name>S6AE86_SULDS</name>
<dbReference type="HOGENOM" id="CLU_166635_0_0_4"/>
<dbReference type="EMBL" id="AP013066">
    <property type="protein sequence ID" value="BAN34056.1"/>
    <property type="molecule type" value="Genomic_DNA"/>
</dbReference>
<dbReference type="eggNOG" id="ENOG5032Y3P">
    <property type="taxonomic scope" value="Bacteria"/>
</dbReference>
<dbReference type="InterPro" id="IPR045397">
    <property type="entry name" value="TumE-like"/>
</dbReference>
<dbReference type="Proteomes" id="UP000015559">
    <property type="component" value="Chromosome"/>
</dbReference>
<dbReference type="Pfam" id="PF20126">
    <property type="entry name" value="TumE"/>
    <property type="match status" value="1"/>
</dbReference>
<dbReference type="KEGG" id="sdr:SCD_n00207"/>
<accession>S6AE86</accession>
<organism evidence="1 2">
    <name type="scientific">Sulfuricella denitrificans (strain DSM 22764 / NBRC 105220 / skB26)</name>
    <dbReference type="NCBI Taxonomy" id="1163617"/>
    <lineage>
        <taxon>Bacteria</taxon>
        <taxon>Pseudomonadati</taxon>
        <taxon>Pseudomonadota</taxon>
        <taxon>Betaproteobacteria</taxon>
        <taxon>Nitrosomonadales</taxon>
        <taxon>Sulfuricellaceae</taxon>
        <taxon>Sulfuricella</taxon>
    </lineage>
</organism>
<sequence length="108" mass="12595">MRKSDVLFTMQYMKAKLYLRQKKTIGGITVEMVIWQLPAATPDRPHGFKYRLYCGRDKECLVRYDNETGKGDHIHYGNVERTYRFVSADQLISDFEADVMRLLGGKNV</sequence>
<dbReference type="RefSeq" id="WP_009206998.1">
    <property type="nucleotide sequence ID" value="NC_022357.1"/>
</dbReference>
<protein>
    <submittedName>
        <fullName evidence="1">Uncharacterized protein</fullName>
    </submittedName>
</protein>
<reference evidence="1 2" key="1">
    <citation type="journal article" date="2012" name="Appl. Environ. Microbiol.">
        <title>Draft genome sequence of a psychrotolerant sulfur-oxidizing bacterium, Sulfuricella denitrificans skB26, and proteomic insights into cold adaptation.</title>
        <authorList>
            <person name="Watanabe T."/>
            <person name="Kojima H."/>
            <person name="Fukui M."/>
        </authorList>
    </citation>
    <scope>NUCLEOTIDE SEQUENCE [LARGE SCALE GENOMIC DNA]</scope>
    <source>
        <strain evidence="2">skB26</strain>
    </source>
</reference>